<dbReference type="Proteomes" id="UP000321331">
    <property type="component" value="Unassembled WGS sequence"/>
</dbReference>
<protein>
    <submittedName>
        <fullName evidence="1">Uncharacterized protein</fullName>
    </submittedName>
</protein>
<dbReference type="EMBL" id="VMNF01000007">
    <property type="protein sequence ID" value="TXC05114.1"/>
    <property type="molecule type" value="Genomic_DNA"/>
</dbReference>
<organism evidence="1 2">
    <name type="scientific">Fusarium oxysporum f. sp. cubense</name>
    <dbReference type="NCBI Taxonomy" id="61366"/>
    <lineage>
        <taxon>Eukaryota</taxon>
        <taxon>Fungi</taxon>
        <taxon>Dikarya</taxon>
        <taxon>Ascomycota</taxon>
        <taxon>Pezizomycotina</taxon>
        <taxon>Sordariomycetes</taxon>
        <taxon>Hypocreomycetidae</taxon>
        <taxon>Hypocreales</taxon>
        <taxon>Nectriaceae</taxon>
        <taxon>Fusarium</taxon>
        <taxon>Fusarium oxysporum species complex</taxon>
    </lineage>
</organism>
<sequence>MFDQVRIFNSLKQDTPSLLNHMGVGLNHGGSVSKVEVHWPMSRNSRMTLDRWLGRR</sequence>
<reference evidence="1 2" key="1">
    <citation type="submission" date="2019-07" db="EMBL/GenBank/DDBJ databases">
        <title>The First High-Quality Draft Genome Sequence of the Causal Agent of the Current Panama Disease Epidemic.</title>
        <authorList>
            <person name="Warmington R.J."/>
            <person name="Kay W."/>
            <person name="Jeffries A."/>
            <person name="Bebber D."/>
            <person name="Moore K."/>
            <person name="Studholme D.J."/>
        </authorList>
    </citation>
    <scope>NUCLEOTIDE SEQUENCE [LARGE SCALE GENOMIC DNA]</scope>
    <source>
        <strain evidence="1 2">TR4</strain>
    </source>
</reference>
<name>A0A5C6T431_FUSOC</name>
<dbReference type="AlphaFoldDB" id="A0A5C6T431"/>
<gene>
    <name evidence="1" type="ORF">FocTR4_00000986</name>
</gene>
<evidence type="ECO:0000313" key="2">
    <source>
        <dbReference type="Proteomes" id="UP000321331"/>
    </source>
</evidence>
<evidence type="ECO:0000313" key="1">
    <source>
        <dbReference type="EMBL" id="TXC05114.1"/>
    </source>
</evidence>
<accession>A0A5C6T431</accession>
<proteinExistence type="predicted"/>
<comment type="caution">
    <text evidence="1">The sequence shown here is derived from an EMBL/GenBank/DDBJ whole genome shotgun (WGS) entry which is preliminary data.</text>
</comment>